<keyword evidence="2" id="KW-1185">Reference proteome</keyword>
<reference evidence="1" key="1">
    <citation type="journal article" date="2020" name="G3 (Bethesda)">
        <title>High-Quality Assemblies for Three Invasive Social Wasps from the &lt;i&gt;Vespula&lt;/i&gt; Genus.</title>
        <authorList>
            <person name="Harrop T.W.R."/>
            <person name="Guhlin J."/>
            <person name="McLaughlin G.M."/>
            <person name="Permina E."/>
            <person name="Stockwell P."/>
            <person name="Gilligan J."/>
            <person name="Le Lec M.F."/>
            <person name="Gruber M.A.M."/>
            <person name="Quinn O."/>
            <person name="Lovegrove M."/>
            <person name="Duncan E.J."/>
            <person name="Remnant E.J."/>
            <person name="Van Eeckhoven J."/>
            <person name="Graham B."/>
            <person name="Knapp R.A."/>
            <person name="Langford K.W."/>
            <person name="Kronenberg Z."/>
            <person name="Press M.O."/>
            <person name="Eacker S.M."/>
            <person name="Wilson-Rankin E.E."/>
            <person name="Purcell J."/>
            <person name="Lester P.J."/>
            <person name="Dearden P.K."/>
        </authorList>
    </citation>
    <scope>NUCLEOTIDE SEQUENCE</scope>
    <source>
        <strain evidence="1">Volc-1</strain>
    </source>
</reference>
<gene>
    <name evidence="1" type="ORF">H0235_009940</name>
</gene>
<dbReference type="Proteomes" id="UP000600918">
    <property type="component" value="Unassembled WGS sequence"/>
</dbReference>
<protein>
    <submittedName>
        <fullName evidence="1">Uncharacterized protein</fullName>
    </submittedName>
</protein>
<organism evidence="1 2">
    <name type="scientific">Vespula pensylvanica</name>
    <name type="common">Western yellow jacket</name>
    <name type="synonym">Wasp</name>
    <dbReference type="NCBI Taxonomy" id="30213"/>
    <lineage>
        <taxon>Eukaryota</taxon>
        <taxon>Metazoa</taxon>
        <taxon>Ecdysozoa</taxon>
        <taxon>Arthropoda</taxon>
        <taxon>Hexapoda</taxon>
        <taxon>Insecta</taxon>
        <taxon>Pterygota</taxon>
        <taxon>Neoptera</taxon>
        <taxon>Endopterygota</taxon>
        <taxon>Hymenoptera</taxon>
        <taxon>Apocrita</taxon>
        <taxon>Aculeata</taxon>
        <taxon>Vespoidea</taxon>
        <taxon>Vespidae</taxon>
        <taxon>Vespinae</taxon>
        <taxon>Vespula</taxon>
    </lineage>
</organism>
<dbReference type="EMBL" id="JACSDY010000008">
    <property type="protein sequence ID" value="KAF7422104.1"/>
    <property type="molecule type" value="Genomic_DNA"/>
</dbReference>
<evidence type="ECO:0000313" key="1">
    <source>
        <dbReference type="EMBL" id="KAF7422104.1"/>
    </source>
</evidence>
<accession>A0A834NZJ9</accession>
<sequence>MEDGIEDGRWNTMRWLREDRQRQRQRDWVGVSSEKDSRGTTRLVYASKALPAYDTRCHGIYREMPRGYCRCIVVGQTGVNTDAIG</sequence>
<proteinExistence type="predicted"/>
<comment type="caution">
    <text evidence="1">The sequence shown here is derived from an EMBL/GenBank/DDBJ whole genome shotgun (WGS) entry which is preliminary data.</text>
</comment>
<dbReference type="AlphaFoldDB" id="A0A834NZJ9"/>
<name>A0A834NZJ9_VESPE</name>
<evidence type="ECO:0000313" key="2">
    <source>
        <dbReference type="Proteomes" id="UP000600918"/>
    </source>
</evidence>